<evidence type="ECO:0000259" key="2">
    <source>
        <dbReference type="Pfam" id="PF13476"/>
    </source>
</evidence>
<dbReference type="SUPFAM" id="SSF52540">
    <property type="entry name" value="P-loop containing nucleoside triphosphate hydrolases"/>
    <property type="match status" value="1"/>
</dbReference>
<dbReference type="EMBL" id="QYBC01000026">
    <property type="protein sequence ID" value="RYB01881.1"/>
    <property type="molecule type" value="Genomic_DNA"/>
</dbReference>
<organism evidence="3 4">
    <name type="scientific">Lichenibacterium ramalinae</name>
    <dbReference type="NCBI Taxonomy" id="2316527"/>
    <lineage>
        <taxon>Bacteria</taxon>
        <taxon>Pseudomonadati</taxon>
        <taxon>Pseudomonadota</taxon>
        <taxon>Alphaproteobacteria</taxon>
        <taxon>Hyphomicrobiales</taxon>
        <taxon>Lichenihabitantaceae</taxon>
        <taxon>Lichenibacterium</taxon>
    </lineage>
</organism>
<evidence type="ECO:0000313" key="3">
    <source>
        <dbReference type="EMBL" id="RYB01881.1"/>
    </source>
</evidence>
<dbReference type="PANTHER" id="PTHR32114">
    <property type="entry name" value="ABC TRANSPORTER ABCH.3"/>
    <property type="match status" value="1"/>
</dbReference>
<sequence>MARPGRLLVTSAIEHLTVEDFRSIRGHVSLSLDAPVVLIHGQNGTGKTSLMAAIELALTGDVPSMSRVEPDYLKYLPHQAVGTGSVRLRTRMAGGIGETSLKVTSAGVEGAPALGGRLARFYGERCYLSQATLGRLLEIYEAPDGKSGPSALQRFVKDLLGLDRLDALTDGLRTAGNVLRLREPVPQYAAAKDEIPRLRDRLRADRAGVAASEADLELAKEQLRLFIAGIDEGLTILLDDRERLAQRLKEQSEEPSLLQQARLRRRIAVAMEEWGVLSGADAMIALTVVQAEHRANDSALRAWRDGVGGELENVLGHIGRALGIAENPADVTYQHACRVASARVDAEVARCTEVLNGHDIDHTRLEQIASDIRSGQARLALLDRSVGESVGVAQQLARALTQVVPHVHEDDCPVCGRNFREVSSVPLAAHLSRRIAALTQEAGRLEAVAKDRSTTASALLQAERERDAVSGRLVEDGVRDALKERRATLSEARLALESRMVEAAEGDRLRSKAQASEKRLAEFAGRDNAVSTLREIASDLAVQAGEAPLGTDDAIGDALSQLASTVAQREASLAERQESRRKATLALVSLRAIDAKLKSAREALETQQRAFDRLEKAKDEADRRIELAKGLIRTVNESRSRIVRKVFDERLNAVWRELFIRLAPEEPFVPAFAMPSRIGTVMEAKLETIYRQGRKGGNPKAMLSAGNLNTAALTLFLALNLSVEPDLPWLLIDDPVQNMDDVHISQFAALLRTLKRQHGRRVVLAVHDRALFEYLALELSPTFVGDRLIKVELGRSMHGETTCSWEPVIYEEDNAIAA</sequence>
<name>A0A4Q2R7F1_9HYPH</name>
<comment type="caution">
    <text evidence="3">The sequence shown here is derived from an EMBL/GenBank/DDBJ whole genome shotgun (WGS) entry which is preliminary data.</text>
</comment>
<dbReference type="InterPro" id="IPR038729">
    <property type="entry name" value="Rad50/SbcC_AAA"/>
</dbReference>
<feature type="coiled-coil region" evidence="1">
    <location>
        <begin position="590"/>
        <end position="631"/>
    </location>
</feature>
<reference evidence="3 4" key="2">
    <citation type="submission" date="2019-02" db="EMBL/GenBank/DDBJ databases">
        <title>'Lichenibacterium ramalinii' gen. nov. sp. nov., 'Lichenibacterium minor' gen. nov. sp. nov.</title>
        <authorList>
            <person name="Pankratov T."/>
        </authorList>
    </citation>
    <scope>NUCLEOTIDE SEQUENCE [LARGE SCALE GENOMIC DNA]</scope>
    <source>
        <strain evidence="3 4">RmlP001</strain>
    </source>
</reference>
<keyword evidence="4" id="KW-1185">Reference proteome</keyword>
<proteinExistence type="predicted"/>
<evidence type="ECO:0000313" key="4">
    <source>
        <dbReference type="Proteomes" id="UP000289411"/>
    </source>
</evidence>
<dbReference type="InterPro" id="IPR027417">
    <property type="entry name" value="P-loop_NTPase"/>
</dbReference>
<reference evidence="3 4" key="1">
    <citation type="submission" date="2018-09" db="EMBL/GenBank/DDBJ databases">
        <authorList>
            <person name="Grouzdev D.S."/>
            <person name="Krutkina M.S."/>
        </authorList>
    </citation>
    <scope>NUCLEOTIDE SEQUENCE [LARGE SCALE GENOMIC DNA]</scope>
    <source>
        <strain evidence="3 4">RmlP001</strain>
    </source>
</reference>
<dbReference type="CDD" id="cd00267">
    <property type="entry name" value="ABC_ATPase"/>
    <property type="match status" value="1"/>
</dbReference>
<dbReference type="Gene3D" id="3.40.50.300">
    <property type="entry name" value="P-loop containing nucleotide triphosphate hydrolases"/>
    <property type="match status" value="2"/>
</dbReference>
<dbReference type="Pfam" id="PF13476">
    <property type="entry name" value="AAA_23"/>
    <property type="match status" value="1"/>
</dbReference>
<gene>
    <name evidence="3" type="ORF">D3272_23550</name>
</gene>
<dbReference type="Proteomes" id="UP000289411">
    <property type="component" value="Unassembled WGS sequence"/>
</dbReference>
<dbReference type="PANTHER" id="PTHR32114:SF2">
    <property type="entry name" value="ABC TRANSPORTER ABCH.3"/>
    <property type="match status" value="1"/>
</dbReference>
<evidence type="ECO:0000256" key="1">
    <source>
        <dbReference type="SAM" id="Coils"/>
    </source>
</evidence>
<dbReference type="AlphaFoldDB" id="A0A4Q2R7F1"/>
<dbReference type="GO" id="GO:0006302">
    <property type="term" value="P:double-strand break repair"/>
    <property type="evidence" value="ECO:0007669"/>
    <property type="project" value="InterPro"/>
</dbReference>
<feature type="domain" description="Rad50/SbcC-type AAA" evidence="2">
    <location>
        <begin position="16"/>
        <end position="69"/>
    </location>
</feature>
<dbReference type="GO" id="GO:0016887">
    <property type="term" value="F:ATP hydrolysis activity"/>
    <property type="evidence" value="ECO:0007669"/>
    <property type="project" value="InterPro"/>
</dbReference>
<dbReference type="OrthoDB" id="9795626at2"/>
<protein>
    <recommendedName>
        <fullName evidence="2">Rad50/SbcC-type AAA domain-containing protein</fullName>
    </recommendedName>
</protein>
<keyword evidence="1" id="KW-0175">Coiled coil</keyword>
<accession>A0A4Q2R7F1</accession>